<proteinExistence type="predicted"/>
<dbReference type="EMBL" id="AVOT02027990">
    <property type="protein sequence ID" value="MBW0520312.1"/>
    <property type="molecule type" value="Genomic_DNA"/>
</dbReference>
<evidence type="ECO:0000313" key="2">
    <source>
        <dbReference type="Proteomes" id="UP000765509"/>
    </source>
</evidence>
<evidence type="ECO:0008006" key="3">
    <source>
        <dbReference type="Google" id="ProtNLM"/>
    </source>
</evidence>
<dbReference type="Proteomes" id="UP000765509">
    <property type="component" value="Unassembled WGS sequence"/>
</dbReference>
<evidence type="ECO:0000313" key="1">
    <source>
        <dbReference type="EMBL" id="MBW0520312.1"/>
    </source>
</evidence>
<dbReference type="PANTHER" id="PTHR11439">
    <property type="entry name" value="GAG-POL-RELATED RETROTRANSPOSON"/>
    <property type="match status" value="1"/>
</dbReference>
<sequence length="229" mass="25941">MKDLGEANLCLGIKINHLNDGFSIDQEHYIDELAEKYKIKDLIPQNTPFKSHLQLLNPSEKEYEDFKNLNINCWSVIGSLSYIRSNTCPDITFSKKQTVSHSTKEAKYKSLSDATKETTWIMNLINKIQLTSSSLNPLLLNDNKGAIDIVLNNSNHSGFKTKHMDIQFHFIRELLKTGIMLLKHVPTTSMNAYFLTKSVGKTLLSKSLQFHNLLKKTCALSPYSSQGGM</sequence>
<dbReference type="PANTHER" id="PTHR11439:SF467">
    <property type="entry name" value="INTEGRASE CATALYTIC DOMAIN-CONTAINING PROTEIN"/>
    <property type="match status" value="1"/>
</dbReference>
<dbReference type="CDD" id="cd09272">
    <property type="entry name" value="RNase_HI_RT_Ty1"/>
    <property type="match status" value="1"/>
</dbReference>
<comment type="caution">
    <text evidence="1">The sequence shown here is derived from an EMBL/GenBank/DDBJ whole genome shotgun (WGS) entry which is preliminary data.</text>
</comment>
<protein>
    <recommendedName>
        <fullName evidence="3">Reverse transcriptase Ty1/copia-type domain-containing protein</fullName>
    </recommendedName>
</protein>
<gene>
    <name evidence="1" type="ORF">O181_060027</name>
</gene>
<name>A0A9Q3EHU9_9BASI</name>
<organism evidence="1 2">
    <name type="scientific">Austropuccinia psidii MF-1</name>
    <dbReference type="NCBI Taxonomy" id="1389203"/>
    <lineage>
        <taxon>Eukaryota</taxon>
        <taxon>Fungi</taxon>
        <taxon>Dikarya</taxon>
        <taxon>Basidiomycota</taxon>
        <taxon>Pucciniomycotina</taxon>
        <taxon>Pucciniomycetes</taxon>
        <taxon>Pucciniales</taxon>
        <taxon>Sphaerophragmiaceae</taxon>
        <taxon>Austropuccinia</taxon>
    </lineage>
</organism>
<keyword evidence="2" id="KW-1185">Reference proteome</keyword>
<dbReference type="OrthoDB" id="3344688at2759"/>
<reference evidence="1" key="1">
    <citation type="submission" date="2021-03" db="EMBL/GenBank/DDBJ databases">
        <title>Draft genome sequence of rust myrtle Austropuccinia psidii MF-1, a brazilian biotype.</title>
        <authorList>
            <person name="Quecine M.C."/>
            <person name="Pachon D.M.R."/>
            <person name="Bonatelli M.L."/>
            <person name="Correr F.H."/>
            <person name="Franceschini L.M."/>
            <person name="Leite T.F."/>
            <person name="Margarido G.R.A."/>
            <person name="Almeida C.A."/>
            <person name="Ferrarezi J.A."/>
            <person name="Labate C.A."/>
        </authorList>
    </citation>
    <scope>NUCLEOTIDE SEQUENCE</scope>
    <source>
        <strain evidence="1">MF-1</strain>
    </source>
</reference>
<dbReference type="AlphaFoldDB" id="A0A9Q3EHU9"/>
<accession>A0A9Q3EHU9</accession>